<dbReference type="GO" id="GO:0008233">
    <property type="term" value="F:peptidase activity"/>
    <property type="evidence" value="ECO:0007669"/>
    <property type="project" value="UniProtKB-KW"/>
</dbReference>
<dbReference type="SMART" id="SM01160">
    <property type="entry name" value="DUF1751"/>
    <property type="match status" value="1"/>
</dbReference>
<feature type="transmembrane region" description="Helical" evidence="7">
    <location>
        <begin position="12"/>
        <end position="31"/>
    </location>
</feature>
<reference evidence="10" key="1">
    <citation type="journal article" date="2019" name="Int. J. Syst. Evol. Microbiol.">
        <title>The Global Catalogue of Microorganisms (GCM) 10K type strain sequencing project: providing services to taxonomists for standard genome sequencing and annotation.</title>
        <authorList>
            <consortium name="The Broad Institute Genomics Platform"/>
            <consortium name="The Broad Institute Genome Sequencing Center for Infectious Disease"/>
            <person name="Wu L."/>
            <person name="Ma J."/>
        </authorList>
    </citation>
    <scope>NUCLEOTIDE SEQUENCE [LARGE SCALE GENOMIC DNA]</scope>
    <source>
        <strain evidence="10">JCM 16083</strain>
    </source>
</reference>
<dbReference type="Proteomes" id="UP001501126">
    <property type="component" value="Unassembled WGS sequence"/>
</dbReference>
<feature type="domain" description="Peptidase S54 rhomboid" evidence="8">
    <location>
        <begin position="47"/>
        <end position="103"/>
    </location>
</feature>
<feature type="transmembrane region" description="Helical" evidence="7">
    <location>
        <begin position="219"/>
        <end position="239"/>
    </location>
</feature>
<comment type="caution">
    <text evidence="9">The sequence shown here is derived from an EMBL/GenBank/DDBJ whole genome shotgun (WGS) entry which is preliminary data.</text>
</comment>
<feature type="transmembrane region" description="Helical" evidence="7">
    <location>
        <begin position="193"/>
        <end position="213"/>
    </location>
</feature>
<feature type="transmembrane region" description="Helical" evidence="7">
    <location>
        <begin position="159"/>
        <end position="181"/>
    </location>
</feature>
<evidence type="ECO:0000313" key="9">
    <source>
        <dbReference type="EMBL" id="GAA0876188.1"/>
    </source>
</evidence>
<dbReference type="InterPro" id="IPR022764">
    <property type="entry name" value="Peptidase_S54_rhomboid_dom"/>
</dbReference>
<feature type="domain" description="Peptidase S54 rhomboid" evidence="8">
    <location>
        <begin position="157"/>
        <end position="238"/>
    </location>
</feature>
<keyword evidence="6 7" id="KW-0472">Membrane</keyword>
<evidence type="ECO:0000256" key="7">
    <source>
        <dbReference type="SAM" id="Phobius"/>
    </source>
</evidence>
<dbReference type="InterPro" id="IPR050925">
    <property type="entry name" value="Rhomboid_protease_S54"/>
</dbReference>
<dbReference type="PANTHER" id="PTHR43731:SF14">
    <property type="entry name" value="PRESENILIN-ASSOCIATED RHOMBOID-LIKE PROTEIN, MITOCHONDRIAL"/>
    <property type="match status" value="1"/>
</dbReference>
<evidence type="ECO:0000313" key="10">
    <source>
        <dbReference type="Proteomes" id="UP001501126"/>
    </source>
</evidence>
<keyword evidence="5 7" id="KW-1133">Transmembrane helix</keyword>
<proteinExistence type="inferred from homology"/>
<evidence type="ECO:0000259" key="8">
    <source>
        <dbReference type="Pfam" id="PF01694"/>
    </source>
</evidence>
<dbReference type="RefSeq" id="WP_343788501.1">
    <property type="nucleotide sequence ID" value="NZ_BAAAFH010000022.1"/>
</dbReference>
<dbReference type="EMBL" id="BAAAFH010000022">
    <property type="protein sequence ID" value="GAA0876188.1"/>
    <property type="molecule type" value="Genomic_DNA"/>
</dbReference>
<dbReference type="SUPFAM" id="SSF144091">
    <property type="entry name" value="Rhomboid-like"/>
    <property type="match status" value="1"/>
</dbReference>
<evidence type="ECO:0000256" key="3">
    <source>
        <dbReference type="ARBA" id="ARBA00022692"/>
    </source>
</evidence>
<dbReference type="InterPro" id="IPR035952">
    <property type="entry name" value="Rhomboid-like_sf"/>
</dbReference>
<organism evidence="9 10">
    <name type="scientific">Wandonia haliotis</name>
    <dbReference type="NCBI Taxonomy" id="574963"/>
    <lineage>
        <taxon>Bacteria</taxon>
        <taxon>Pseudomonadati</taxon>
        <taxon>Bacteroidota</taxon>
        <taxon>Flavobacteriia</taxon>
        <taxon>Flavobacteriales</taxon>
        <taxon>Crocinitomicaceae</taxon>
        <taxon>Wandonia</taxon>
    </lineage>
</organism>
<sequence length="247" mass="28043">MFQNIPHITKNILIINVLMFLATILFENQVHLTQELGVHTLNSPLFEPYQIVTYFFMHGNFMHLFFNMFALVVFGSQLERVWGPKRYFIFYIITAIAAYLLYGGLGTYELYLTKQEILNTFQNAQETLLDIDLQIIADAKAGLKREYVNPLLTDYYRSAATPMVGASGAIFGLLVGFGMLFPNTQLMLLFPPIPIRAKYLVIGYMAIELYLSFTNGGSSIAHLAHVGGGVAGFIIIKIWQRSRKNFF</sequence>
<feature type="transmembrane region" description="Helical" evidence="7">
    <location>
        <begin position="51"/>
        <end position="75"/>
    </location>
</feature>
<keyword evidence="3 7" id="KW-0812">Transmembrane</keyword>
<evidence type="ECO:0000256" key="6">
    <source>
        <dbReference type="ARBA" id="ARBA00023136"/>
    </source>
</evidence>
<accession>A0ABP3Y695</accession>
<keyword evidence="10" id="KW-1185">Reference proteome</keyword>
<keyword evidence="4" id="KW-0378">Hydrolase</keyword>
<name>A0ABP3Y695_9FLAO</name>
<evidence type="ECO:0000256" key="1">
    <source>
        <dbReference type="ARBA" id="ARBA00004141"/>
    </source>
</evidence>
<comment type="similarity">
    <text evidence="2">Belongs to the peptidase S54 family.</text>
</comment>
<feature type="transmembrane region" description="Helical" evidence="7">
    <location>
        <begin position="87"/>
        <end position="105"/>
    </location>
</feature>
<protein>
    <submittedName>
        <fullName evidence="9">Rhomboid family intramembrane serine protease</fullName>
    </submittedName>
</protein>
<dbReference type="PANTHER" id="PTHR43731">
    <property type="entry name" value="RHOMBOID PROTEASE"/>
    <property type="match status" value="1"/>
</dbReference>
<gene>
    <name evidence="9" type="ORF">GCM10009118_25980</name>
</gene>
<dbReference type="Pfam" id="PF01694">
    <property type="entry name" value="Rhomboid"/>
    <property type="match status" value="2"/>
</dbReference>
<comment type="subcellular location">
    <subcellularLocation>
        <location evidence="1">Membrane</location>
        <topology evidence="1">Multi-pass membrane protein</topology>
    </subcellularLocation>
</comment>
<evidence type="ECO:0000256" key="4">
    <source>
        <dbReference type="ARBA" id="ARBA00022801"/>
    </source>
</evidence>
<evidence type="ECO:0000256" key="2">
    <source>
        <dbReference type="ARBA" id="ARBA00009045"/>
    </source>
</evidence>
<dbReference type="Gene3D" id="1.20.1540.10">
    <property type="entry name" value="Rhomboid-like"/>
    <property type="match status" value="1"/>
</dbReference>
<dbReference type="GO" id="GO:0006508">
    <property type="term" value="P:proteolysis"/>
    <property type="evidence" value="ECO:0007669"/>
    <property type="project" value="UniProtKB-KW"/>
</dbReference>
<evidence type="ECO:0000256" key="5">
    <source>
        <dbReference type="ARBA" id="ARBA00022989"/>
    </source>
</evidence>
<keyword evidence="9" id="KW-0645">Protease</keyword>